<evidence type="ECO:0000313" key="3">
    <source>
        <dbReference type="EMBL" id="KAL0280419.1"/>
    </source>
</evidence>
<keyword evidence="1 2" id="KW-0732">Signal</keyword>
<name>A0AAW2IDY8_9NEOP</name>
<reference evidence="3" key="1">
    <citation type="journal article" date="2024" name="Gigascience">
        <title>Chromosome-level genome of the poultry shaft louse Menopon gallinae provides insight into the host-switching and adaptive evolution of parasitic lice.</title>
        <authorList>
            <person name="Xu Y."/>
            <person name="Ma L."/>
            <person name="Liu S."/>
            <person name="Liang Y."/>
            <person name="Liu Q."/>
            <person name="He Z."/>
            <person name="Tian L."/>
            <person name="Duan Y."/>
            <person name="Cai W."/>
            <person name="Li H."/>
            <person name="Song F."/>
        </authorList>
    </citation>
    <scope>NUCLEOTIDE SEQUENCE</scope>
    <source>
        <strain evidence="3">Cailab_2023a</strain>
    </source>
</reference>
<dbReference type="InterPro" id="IPR036846">
    <property type="entry name" value="GM2-AP_sf"/>
</dbReference>
<feature type="signal peptide" evidence="2">
    <location>
        <begin position="1"/>
        <end position="18"/>
    </location>
</feature>
<feature type="chain" id="PRO_5043856292" evidence="2">
    <location>
        <begin position="19"/>
        <end position="192"/>
    </location>
</feature>
<sequence>MVALFLVLVLSHAPGLLAEEEYYGSISRLEQCSGADNLTVKFNTLYMNYNGDTRYTLTFNLTCSKPLDKPMDMMFEVRKCATEHGPCEDFLNHTIENLCTELETEGSIPATLFVMAGLPAKCPIPKGDYVTEKTEIKIHPELLAMGRFGNYWQFKLQLAHPTPSGPDILLCLYVEGRVATVKAKKLKRRKGR</sequence>
<dbReference type="Gene3D" id="2.70.220.10">
    <property type="entry name" value="Ganglioside GM2 activator"/>
    <property type="match status" value="1"/>
</dbReference>
<dbReference type="EMBL" id="JARGDH010000001">
    <property type="protein sequence ID" value="KAL0280419.1"/>
    <property type="molecule type" value="Genomic_DNA"/>
</dbReference>
<evidence type="ECO:0000256" key="2">
    <source>
        <dbReference type="SAM" id="SignalP"/>
    </source>
</evidence>
<gene>
    <name evidence="3" type="ORF">PYX00_001714</name>
</gene>
<organism evidence="3">
    <name type="scientific">Menopon gallinae</name>
    <name type="common">poultry shaft louse</name>
    <dbReference type="NCBI Taxonomy" id="328185"/>
    <lineage>
        <taxon>Eukaryota</taxon>
        <taxon>Metazoa</taxon>
        <taxon>Ecdysozoa</taxon>
        <taxon>Arthropoda</taxon>
        <taxon>Hexapoda</taxon>
        <taxon>Insecta</taxon>
        <taxon>Pterygota</taxon>
        <taxon>Neoptera</taxon>
        <taxon>Paraneoptera</taxon>
        <taxon>Psocodea</taxon>
        <taxon>Troctomorpha</taxon>
        <taxon>Phthiraptera</taxon>
        <taxon>Amblycera</taxon>
        <taxon>Menoponidae</taxon>
        <taxon>Menopon</taxon>
    </lineage>
</organism>
<proteinExistence type="predicted"/>
<evidence type="ECO:0000256" key="1">
    <source>
        <dbReference type="ARBA" id="ARBA00022729"/>
    </source>
</evidence>
<dbReference type="SUPFAM" id="SSF63707">
    <property type="entry name" value="Ganglioside M2 (gm2) activator"/>
    <property type="match status" value="1"/>
</dbReference>
<dbReference type="AlphaFoldDB" id="A0AAW2IDY8"/>
<accession>A0AAW2IDY8</accession>
<comment type="caution">
    <text evidence="3">The sequence shown here is derived from an EMBL/GenBank/DDBJ whole genome shotgun (WGS) entry which is preliminary data.</text>
</comment>
<protein>
    <submittedName>
        <fullName evidence="3">Uncharacterized protein</fullName>
    </submittedName>
</protein>